<dbReference type="InParanoid" id="F0XKM8"/>
<accession>F0XKM8</accession>
<evidence type="ECO:0000313" key="2">
    <source>
        <dbReference type="EMBL" id="EFX01836.1"/>
    </source>
</evidence>
<gene>
    <name evidence="2" type="ORF">CMQ_8302</name>
</gene>
<evidence type="ECO:0000313" key="3">
    <source>
        <dbReference type="Proteomes" id="UP000007796"/>
    </source>
</evidence>
<feature type="chain" id="PRO_5003260124" evidence="1">
    <location>
        <begin position="22"/>
        <end position="76"/>
    </location>
</feature>
<evidence type="ECO:0000256" key="1">
    <source>
        <dbReference type="SAM" id="SignalP"/>
    </source>
</evidence>
<proteinExistence type="predicted"/>
<keyword evidence="1" id="KW-0732">Signal</keyword>
<feature type="signal peptide" evidence="1">
    <location>
        <begin position="1"/>
        <end position="21"/>
    </location>
</feature>
<dbReference type="eggNOG" id="ENOG502SUJT">
    <property type="taxonomic scope" value="Eukaryota"/>
</dbReference>
<dbReference type="GeneID" id="25981943"/>
<dbReference type="RefSeq" id="XP_014171318.1">
    <property type="nucleotide sequence ID" value="XM_014315843.1"/>
</dbReference>
<reference evidence="2 3" key="1">
    <citation type="journal article" date="2011" name="Proc. Natl. Acad. Sci. U.S.A.">
        <title>Genome and transcriptome analyses of the mountain pine beetle-fungal symbiont Grosmannia clavigera, a lodgepole pine pathogen.</title>
        <authorList>
            <person name="DiGuistini S."/>
            <person name="Wang Y."/>
            <person name="Liao N.Y."/>
            <person name="Taylor G."/>
            <person name="Tanguay P."/>
            <person name="Feau N."/>
            <person name="Henrissat B."/>
            <person name="Chan S.K."/>
            <person name="Hesse-Orce U."/>
            <person name="Alamouti S.M."/>
            <person name="Tsui C.K.M."/>
            <person name="Docking R.T."/>
            <person name="Levasseur A."/>
            <person name="Haridas S."/>
            <person name="Robertson G."/>
            <person name="Birol I."/>
            <person name="Holt R.A."/>
            <person name="Marra M.A."/>
            <person name="Hamelin R.C."/>
            <person name="Hirst M."/>
            <person name="Jones S.J.M."/>
            <person name="Bohlmann J."/>
            <person name="Breuil C."/>
        </authorList>
    </citation>
    <scope>NUCLEOTIDE SEQUENCE [LARGE SCALE GENOMIC DNA]</scope>
    <source>
        <strain evidence="3">kw1407 / UAMH 11150</strain>
    </source>
</reference>
<organism evidence="3">
    <name type="scientific">Grosmannia clavigera (strain kw1407 / UAMH 11150)</name>
    <name type="common">Blue stain fungus</name>
    <name type="synonym">Graphiocladiella clavigera</name>
    <dbReference type="NCBI Taxonomy" id="655863"/>
    <lineage>
        <taxon>Eukaryota</taxon>
        <taxon>Fungi</taxon>
        <taxon>Dikarya</taxon>
        <taxon>Ascomycota</taxon>
        <taxon>Pezizomycotina</taxon>
        <taxon>Sordariomycetes</taxon>
        <taxon>Sordariomycetidae</taxon>
        <taxon>Ophiostomatales</taxon>
        <taxon>Ophiostomataceae</taxon>
        <taxon>Leptographium</taxon>
    </lineage>
</organism>
<dbReference type="AlphaFoldDB" id="F0XKM8"/>
<dbReference type="OrthoDB" id="3624704at2759"/>
<dbReference type="EMBL" id="GL629788">
    <property type="protein sequence ID" value="EFX01836.1"/>
    <property type="molecule type" value="Genomic_DNA"/>
</dbReference>
<dbReference type="Proteomes" id="UP000007796">
    <property type="component" value="Unassembled WGS sequence"/>
</dbReference>
<sequence length="76" mass="8108">MQITHILSIALAAMLSTPVLACKCQVGGSEDVARTQDCCGRLNGVFRYGNDCEASSISQHLSNFRSCCGGQSDCDY</sequence>
<protein>
    <submittedName>
        <fullName evidence="2">Uncharacterized protein</fullName>
    </submittedName>
</protein>
<name>F0XKM8_GROCL</name>
<keyword evidence="3" id="KW-1185">Reference proteome</keyword>
<dbReference type="HOGENOM" id="CLU_175716_0_0_1"/>